<keyword evidence="5" id="KW-1185">Reference proteome</keyword>
<feature type="domain" description="ATPase of the ABC class C-terminal" evidence="1">
    <location>
        <begin position="162"/>
        <end position="424"/>
    </location>
</feature>
<reference evidence="4 5" key="1">
    <citation type="journal article" date="2014" name="Int. J. Syst. Evol. Microbiol.">
        <title>Complete genome sequence of Corynebacterium casei LMG S-19264T (=DSM 44701T), isolated from a smear-ripened cheese.</title>
        <authorList>
            <consortium name="US DOE Joint Genome Institute (JGI-PGF)"/>
            <person name="Walter F."/>
            <person name="Albersmeier A."/>
            <person name="Kalinowski J."/>
            <person name="Ruckert C."/>
        </authorList>
    </citation>
    <scope>NUCLEOTIDE SEQUENCE [LARGE SCALE GENOMIC DNA]</scope>
    <source>
        <strain evidence="4 5">CCM 8669</strain>
    </source>
</reference>
<organism evidence="4 5">
    <name type="scientific">Rothia aerolata</name>
    <dbReference type="NCBI Taxonomy" id="1812262"/>
    <lineage>
        <taxon>Bacteria</taxon>
        <taxon>Bacillati</taxon>
        <taxon>Actinomycetota</taxon>
        <taxon>Actinomycetes</taxon>
        <taxon>Micrococcales</taxon>
        <taxon>Micrococcaceae</taxon>
        <taxon>Rothia</taxon>
    </lineage>
</organism>
<dbReference type="InterPro" id="IPR046834">
    <property type="entry name" value="ABC_ATPase_C"/>
</dbReference>
<accession>A0A917IML7</accession>
<comment type="caution">
    <text evidence="4">The sequence shown here is derived from an EMBL/GenBank/DDBJ whole genome shotgun (WGS) entry which is preliminary data.</text>
</comment>
<dbReference type="InterPro" id="IPR046833">
    <property type="entry name" value="ABC_N"/>
</dbReference>
<gene>
    <name evidence="4" type="ORF">GCM10007359_00270</name>
</gene>
<evidence type="ECO:0000313" key="4">
    <source>
        <dbReference type="EMBL" id="GGH56308.1"/>
    </source>
</evidence>
<dbReference type="AlphaFoldDB" id="A0A917IML7"/>
<evidence type="ECO:0000259" key="1">
    <source>
        <dbReference type="Pfam" id="PF09818"/>
    </source>
</evidence>
<dbReference type="Pfam" id="PF09818">
    <property type="entry name" value="ABC_ATPase"/>
    <property type="match status" value="1"/>
</dbReference>
<proteinExistence type="predicted"/>
<dbReference type="PANTHER" id="PTHR38149:SF1">
    <property type="entry name" value="ATPASE"/>
    <property type="match status" value="1"/>
</dbReference>
<evidence type="ECO:0000313" key="5">
    <source>
        <dbReference type="Proteomes" id="UP000600171"/>
    </source>
</evidence>
<feature type="domain" description="MRB1590-like C-terminal" evidence="3">
    <location>
        <begin position="460"/>
        <end position="570"/>
    </location>
</feature>
<dbReference type="EMBL" id="BMDC01000001">
    <property type="protein sequence ID" value="GGH56308.1"/>
    <property type="molecule type" value="Genomic_DNA"/>
</dbReference>
<evidence type="ECO:0000259" key="3">
    <source>
        <dbReference type="Pfam" id="PF21117"/>
    </source>
</evidence>
<dbReference type="InterPro" id="IPR049069">
    <property type="entry name" value="MRB1590-like_C"/>
</dbReference>
<dbReference type="SUPFAM" id="SSF52540">
    <property type="entry name" value="P-loop containing nucleoside triphosphate hydrolases"/>
    <property type="match status" value="1"/>
</dbReference>
<dbReference type="InterPro" id="IPR027417">
    <property type="entry name" value="P-loop_NTPase"/>
</dbReference>
<dbReference type="Proteomes" id="UP000600171">
    <property type="component" value="Unassembled WGS sequence"/>
</dbReference>
<name>A0A917IML7_9MICC</name>
<feature type="domain" description="ATPase of the ABC class N-terminal" evidence="2">
    <location>
        <begin position="6"/>
        <end position="153"/>
    </location>
</feature>
<dbReference type="Pfam" id="PF21117">
    <property type="entry name" value="MRB1590_C"/>
    <property type="match status" value="1"/>
</dbReference>
<sequence>MPTSETFRKKLHSLDGKSYGALKQLTGAWDFGTFTLHIDKVQSDPYAPASRMHLVIPRQATALPGELTRSAEQRVAAADFIARDLADAIRQGPREYGFVTPGQEILPRSSVVVSESAVQVRFTFQFPAAGRRVKGKLAARLLGERLFDLVKYSAVGERLDPEQLREHVETYTDFSALQGQLSERGLVAFVADGAILPRSAGDSDTPLRSALAFESPEEFRVKFSLPSGREVTGMGVRAGITLIAGGGFHGKSTLLRAIERGVYSHVPGDGREFVVTDPTAAMVRAEDGRAVTGTDISPFINNLPGGADTSRFFTANASGSTSQAANLAEALEIGAKTLLIDEDTSATNFMIRDQAMKQLIAAEHEPITPFVDRVRALYDQLGVSTILVVGGSGIFFGVADSVIAMRSYVPSDVTDRAHQIAGARAKPVDFDFASYSAVTSGRSVVPASLRGSRGSKPPRGRGLEQVQIGKENLDLRYLSQLVDAGQTNAIALALELVARELDRPQNPTQGRHLHSAVLTVIEQLQQQGLDLLVGAAGARAESSARVRGDLVLPRVAELHQAISRWRGLKVGS</sequence>
<dbReference type="Pfam" id="PF20446">
    <property type="entry name" value="ABC_N"/>
    <property type="match status" value="1"/>
</dbReference>
<protein>
    <submittedName>
        <fullName evidence="4">ATPase</fullName>
    </submittedName>
</protein>
<dbReference type="PANTHER" id="PTHR38149">
    <property type="entry name" value="ATPASE"/>
    <property type="match status" value="1"/>
</dbReference>
<dbReference type="InterPro" id="IPR019195">
    <property type="entry name" value="ABC_ATPase_put"/>
</dbReference>
<dbReference type="RefSeq" id="WP_188358330.1">
    <property type="nucleotide sequence ID" value="NZ_BMDC01000001.1"/>
</dbReference>
<evidence type="ECO:0000259" key="2">
    <source>
        <dbReference type="Pfam" id="PF20446"/>
    </source>
</evidence>